<comment type="subcellular location">
    <subcellularLocation>
        <location evidence="1">Mitochondrion inner membrane</location>
        <topology evidence="1">Peripheral membrane protein</topology>
        <orientation evidence="1">Matrix side</orientation>
    </subcellularLocation>
</comment>
<keyword evidence="5" id="KW-0999">Mitochondrion inner membrane</keyword>
<dbReference type="GO" id="GO:0022904">
    <property type="term" value="P:respiratory electron transport chain"/>
    <property type="evidence" value="ECO:0007669"/>
    <property type="project" value="InterPro"/>
</dbReference>
<reference evidence="10" key="1">
    <citation type="submission" date="2021-01" db="EMBL/GenBank/DDBJ databases">
        <authorList>
            <person name="Corre E."/>
            <person name="Pelletier E."/>
            <person name="Niang G."/>
            <person name="Scheremetjew M."/>
            <person name="Finn R."/>
            <person name="Kale V."/>
            <person name="Holt S."/>
            <person name="Cochrane G."/>
            <person name="Meng A."/>
            <person name="Brown T."/>
            <person name="Cohen L."/>
        </authorList>
    </citation>
    <scope>NUCLEOTIDE SEQUENCE</scope>
    <source>
        <strain evidence="10">CCMP127</strain>
    </source>
</reference>
<evidence type="ECO:0000256" key="1">
    <source>
        <dbReference type="ARBA" id="ARBA00004443"/>
    </source>
</evidence>
<sequence length="192" mass="21455">MSSSLLALRRVALTLNRQLQINSKRHAPTAVRLFSASEQPIIPGIGAGKTSTGYAGLKVEPDWYNVMLKKFQLLLDTMAASDMPETAQYRIDVTKWANFVIKTVKENPNDPEAVEDAVQMGQVEELIEMADDEMIAMDAYLSVRMWELAEAANPHVNFNADPMEDEMAEGGNPNVQEAIRKGLDEMKKEKKE</sequence>
<evidence type="ECO:0000256" key="6">
    <source>
        <dbReference type="ARBA" id="ARBA00022982"/>
    </source>
</evidence>
<evidence type="ECO:0000256" key="4">
    <source>
        <dbReference type="ARBA" id="ARBA00022660"/>
    </source>
</evidence>
<dbReference type="PANTHER" id="PTHR12653">
    <property type="entry name" value="NADH-UBIQUINONE OXIDOREDUCTASE 13 KD-B SUBUNIT"/>
    <property type="match status" value="1"/>
</dbReference>
<evidence type="ECO:0000256" key="9">
    <source>
        <dbReference type="SAM" id="MobiDB-lite"/>
    </source>
</evidence>
<evidence type="ECO:0000256" key="5">
    <source>
        <dbReference type="ARBA" id="ARBA00022792"/>
    </source>
</evidence>
<dbReference type="GO" id="GO:0005743">
    <property type="term" value="C:mitochondrial inner membrane"/>
    <property type="evidence" value="ECO:0007669"/>
    <property type="project" value="UniProtKB-SubCell"/>
</dbReference>
<name>A0A7S3P4W1_9STRA</name>
<dbReference type="EMBL" id="HBIM01012786">
    <property type="protein sequence ID" value="CAE0413183.1"/>
    <property type="molecule type" value="Transcribed_RNA"/>
</dbReference>
<evidence type="ECO:0000256" key="2">
    <source>
        <dbReference type="ARBA" id="ARBA00010261"/>
    </source>
</evidence>
<dbReference type="InterPro" id="IPR006806">
    <property type="entry name" value="NDUFA5"/>
</dbReference>
<proteinExistence type="inferred from homology"/>
<keyword evidence="4" id="KW-0679">Respiratory chain</keyword>
<gene>
    <name evidence="10" type="ORF">ACOF00016_LOCUS10441</name>
</gene>
<dbReference type="AlphaFoldDB" id="A0A7S3P4W1"/>
<comment type="similarity">
    <text evidence="2">Belongs to the complex I NDUFA5 subunit family.</text>
</comment>
<keyword evidence="3" id="KW-0813">Transport</keyword>
<keyword evidence="7" id="KW-0496">Mitochondrion</keyword>
<organism evidence="10">
    <name type="scientific">Amphora coffeiformis</name>
    <dbReference type="NCBI Taxonomy" id="265554"/>
    <lineage>
        <taxon>Eukaryota</taxon>
        <taxon>Sar</taxon>
        <taxon>Stramenopiles</taxon>
        <taxon>Ochrophyta</taxon>
        <taxon>Bacillariophyta</taxon>
        <taxon>Bacillariophyceae</taxon>
        <taxon>Bacillariophycidae</taxon>
        <taxon>Thalassiophysales</taxon>
        <taxon>Catenulaceae</taxon>
        <taxon>Amphora</taxon>
    </lineage>
</organism>
<keyword evidence="6" id="KW-0249">Electron transport</keyword>
<feature type="region of interest" description="Disordered" evidence="9">
    <location>
        <begin position="164"/>
        <end position="192"/>
    </location>
</feature>
<evidence type="ECO:0000256" key="3">
    <source>
        <dbReference type="ARBA" id="ARBA00022448"/>
    </source>
</evidence>
<keyword evidence="8" id="KW-0472">Membrane</keyword>
<feature type="compositionally biased region" description="Basic and acidic residues" evidence="9">
    <location>
        <begin position="178"/>
        <end position="192"/>
    </location>
</feature>
<evidence type="ECO:0000313" key="10">
    <source>
        <dbReference type="EMBL" id="CAE0413183.1"/>
    </source>
</evidence>
<protein>
    <submittedName>
        <fullName evidence="10">Uncharacterized protein</fullName>
    </submittedName>
</protein>
<accession>A0A7S3P4W1</accession>
<evidence type="ECO:0000256" key="7">
    <source>
        <dbReference type="ARBA" id="ARBA00023128"/>
    </source>
</evidence>
<evidence type="ECO:0000256" key="8">
    <source>
        <dbReference type="ARBA" id="ARBA00023136"/>
    </source>
</evidence>
<dbReference type="PANTHER" id="PTHR12653:SF0">
    <property type="entry name" value="NADH DEHYDROGENASE [UBIQUINONE] 1 ALPHA SUBCOMPLEX SUBUNIT 5"/>
    <property type="match status" value="1"/>
</dbReference>